<reference evidence="5 6" key="1">
    <citation type="submission" date="2018-08" db="EMBL/GenBank/DDBJ databases">
        <title>A genome reference for cultivated species of the human gut microbiota.</title>
        <authorList>
            <person name="Zou Y."/>
            <person name="Xue W."/>
            <person name="Luo G."/>
        </authorList>
    </citation>
    <scope>NUCLEOTIDE SEQUENCE [LARGE SCALE GENOMIC DNA]</scope>
    <source>
        <strain evidence="5 6">AF36-11AT</strain>
    </source>
</reference>
<protein>
    <submittedName>
        <fullName evidence="4">NTP transferase domain-containing protein</fullName>
    </submittedName>
</protein>
<evidence type="ECO:0000256" key="1">
    <source>
        <dbReference type="ARBA" id="ARBA00022679"/>
    </source>
</evidence>
<dbReference type="PANTHER" id="PTHR43584:SF8">
    <property type="entry name" value="N-ACETYLMURAMATE ALPHA-1-PHOSPHATE URIDYLYLTRANSFERASE"/>
    <property type="match status" value="1"/>
</dbReference>
<reference evidence="4 7" key="2">
    <citation type="journal article" date="2019" name="Nat. Med.">
        <title>A library of human gut bacterial isolates paired with longitudinal multiomics data enables mechanistic microbiome research.</title>
        <authorList>
            <person name="Poyet M."/>
            <person name="Groussin M."/>
            <person name="Gibbons S.M."/>
            <person name="Avila-Pacheco J."/>
            <person name="Jiang X."/>
            <person name="Kearney S.M."/>
            <person name="Perrotta A.R."/>
            <person name="Berdy B."/>
            <person name="Zhao S."/>
            <person name="Lieberman T.D."/>
            <person name="Swanson P.K."/>
            <person name="Smith M."/>
            <person name="Roesemann S."/>
            <person name="Alexander J.E."/>
            <person name="Rich S.A."/>
            <person name="Livny J."/>
            <person name="Vlamakis H."/>
            <person name="Clish C."/>
            <person name="Bullock K."/>
            <person name="Deik A."/>
            <person name="Scott J."/>
            <person name="Pierce K.A."/>
            <person name="Xavier R.J."/>
            <person name="Alm E.J."/>
        </authorList>
    </citation>
    <scope>NUCLEOTIDE SEQUENCE [LARGE SCALE GENOMIC DNA]</scope>
    <source>
        <strain evidence="4 7">BIOML-A1</strain>
    </source>
</reference>
<evidence type="ECO:0000313" key="7">
    <source>
        <dbReference type="Proteomes" id="UP000461506"/>
    </source>
</evidence>
<evidence type="ECO:0000313" key="5">
    <source>
        <dbReference type="EMBL" id="RGB72638.1"/>
    </source>
</evidence>
<gene>
    <name evidence="5" type="ORF">DWZ89_03540</name>
    <name evidence="4" type="ORF">GKD95_04605</name>
</gene>
<dbReference type="Proteomes" id="UP000461506">
    <property type="component" value="Unassembled WGS sequence"/>
</dbReference>
<feature type="domain" description="MobA-like NTP transferase" evidence="3">
    <location>
        <begin position="26"/>
        <end position="163"/>
    </location>
</feature>
<sequence length="231" mass="26088">MRGFSQDASIKRLEGNMIMGHDDISVVICCAGMGTRLGIGTTKALVKIAGKSIIQRQLEMLDEYDDIRVAVGYQAEKVIKEVKHIRKDVMFAFNNDYRKTGSGVSLSKTLIGARKYVVIMDGDLLINRDDFNRFMSEPQECISVCESHSSEPIYLAVSNNEVNEFLRSPSKYEWGCLSKVLSSRLIAGAQGIDEMLQPLLPLKAVPMRIRDLDTQDDYERMIQWYNTGMMD</sequence>
<organism evidence="5 6">
    <name type="scientific">Faecalibacterium prausnitzii</name>
    <dbReference type="NCBI Taxonomy" id="853"/>
    <lineage>
        <taxon>Bacteria</taxon>
        <taxon>Bacillati</taxon>
        <taxon>Bacillota</taxon>
        <taxon>Clostridia</taxon>
        <taxon>Eubacteriales</taxon>
        <taxon>Oscillospiraceae</taxon>
        <taxon>Faecalibacterium</taxon>
    </lineage>
</organism>
<dbReference type="InterPro" id="IPR050065">
    <property type="entry name" value="GlmU-like"/>
</dbReference>
<dbReference type="EMBL" id="WKQN01000003">
    <property type="protein sequence ID" value="MSC62633.1"/>
    <property type="molecule type" value="Genomic_DNA"/>
</dbReference>
<dbReference type="Proteomes" id="UP000261140">
    <property type="component" value="Unassembled WGS sequence"/>
</dbReference>
<keyword evidence="2" id="KW-0548">Nucleotidyltransferase</keyword>
<dbReference type="InterPro" id="IPR025877">
    <property type="entry name" value="MobA-like_NTP_Trfase"/>
</dbReference>
<dbReference type="AlphaFoldDB" id="A0A3E2TCI9"/>
<evidence type="ECO:0000259" key="3">
    <source>
        <dbReference type="Pfam" id="PF12804"/>
    </source>
</evidence>
<dbReference type="GO" id="GO:0016779">
    <property type="term" value="F:nucleotidyltransferase activity"/>
    <property type="evidence" value="ECO:0007669"/>
    <property type="project" value="UniProtKB-KW"/>
</dbReference>
<evidence type="ECO:0000313" key="4">
    <source>
        <dbReference type="EMBL" id="MSC62633.1"/>
    </source>
</evidence>
<dbReference type="Pfam" id="PF12804">
    <property type="entry name" value="NTP_transf_3"/>
    <property type="match status" value="1"/>
</dbReference>
<evidence type="ECO:0000256" key="2">
    <source>
        <dbReference type="ARBA" id="ARBA00022695"/>
    </source>
</evidence>
<name>A0A3E2TCI9_9FIRM</name>
<dbReference type="PANTHER" id="PTHR43584">
    <property type="entry name" value="NUCLEOTIDYL TRANSFERASE"/>
    <property type="match status" value="1"/>
</dbReference>
<comment type="caution">
    <text evidence="5">The sequence shown here is derived from an EMBL/GenBank/DDBJ whole genome shotgun (WGS) entry which is preliminary data.</text>
</comment>
<dbReference type="Gene3D" id="3.90.550.10">
    <property type="entry name" value="Spore Coat Polysaccharide Biosynthesis Protein SpsA, Chain A"/>
    <property type="match status" value="1"/>
</dbReference>
<dbReference type="EMBL" id="QVEQ01000002">
    <property type="protein sequence ID" value="RGB72638.1"/>
    <property type="molecule type" value="Genomic_DNA"/>
</dbReference>
<accession>A0A3E2TCI9</accession>
<keyword evidence="1 4" id="KW-0808">Transferase</keyword>
<evidence type="ECO:0000313" key="6">
    <source>
        <dbReference type="Proteomes" id="UP000261140"/>
    </source>
</evidence>
<dbReference type="SUPFAM" id="SSF53448">
    <property type="entry name" value="Nucleotide-diphospho-sugar transferases"/>
    <property type="match status" value="1"/>
</dbReference>
<dbReference type="InterPro" id="IPR029044">
    <property type="entry name" value="Nucleotide-diphossugar_trans"/>
</dbReference>
<proteinExistence type="predicted"/>